<gene>
    <name evidence="2" type="ORF">ACFYXI_35025</name>
</gene>
<sequence>MIRATVRTPAHGQALGRVMGGARSSPGAARLRPAFPRPTVGESPFVV</sequence>
<evidence type="ECO:0000313" key="2">
    <source>
        <dbReference type="EMBL" id="MFF3670815.1"/>
    </source>
</evidence>
<dbReference type="EMBL" id="JBIASD010000036">
    <property type="protein sequence ID" value="MFF3670815.1"/>
    <property type="molecule type" value="Genomic_DNA"/>
</dbReference>
<accession>A0ABW6T4N9</accession>
<organism evidence="2 3">
    <name type="scientific">Microtetraspora malaysiensis</name>
    <dbReference type="NCBI Taxonomy" id="161358"/>
    <lineage>
        <taxon>Bacteria</taxon>
        <taxon>Bacillati</taxon>
        <taxon>Actinomycetota</taxon>
        <taxon>Actinomycetes</taxon>
        <taxon>Streptosporangiales</taxon>
        <taxon>Streptosporangiaceae</taxon>
        <taxon>Microtetraspora</taxon>
    </lineage>
</organism>
<feature type="region of interest" description="Disordered" evidence="1">
    <location>
        <begin position="16"/>
        <end position="47"/>
    </location>
</feature>
<proteinExistence type="predicted"/>
<comment type="caution">
    <text evidence="2">The sequence shown here is derived from an EMBL/GenBank/DDBJ whole genome shotgun (WGS) entry which is preliminary data.</text>
</comment>
<evidence type="ECO:0000256" key="1">
    <source>
        <dbReference type="SAM" id="MobiDB-lite"/>
    </source>
</evidence>
<evidence type="ECO:0000313" key="3">
    <source>
        <dbReference type="Proteomes" id="UP001602013"/>
    </source>
</evidence>
<dbReference type="Proteomes" id="UP001602013">
    <property type="component" value="Unassembled WGS sequence"/>
</dbReference>
<dbReference type="RefSeq" id="WP_387417022.1">
    <property type="nucleotide sequence ID" value="NZ_JBIASD010000036.1"/>
</dbReference>
<name>A0ABW6T4N9_9ACTN</name>
<reference evidence="2 3" key="1">
    <citation type="submission" date="2024-10" db="EMBL/GenBank/DDBJ databases">
        <title>The Natural Products Discovery Center: Release of the First 8490 Sequenced Strains for Exploring Actinobacteria Biosynthetic Diversity.</title>
        <authorList>
            <person name="Kalkreuter E."/>
            <person name="Kautsar S.A."/>
            <person name="Yang D."/>
            <person name="Bader C.D."/>
            <person name="Teijaro C.N."/>
            <person name="Fluegel L."/>
            <person name="Davis C.M."/>
            <person name="Simpson J.R."/>
            <person name="Lauterbach L."/>
            <person name="Steele A.D."/>
            <person name="Gui C."/>
            <person name="Meng S."/>
            <person name="Li G."/>
            <person name="Viehrig K."/>
            <person name="Ye F."/>
            <person name="Su P."/>
            <person name="Kiefer A.F."/>
            <person name="Nichols A."/>
            <person name="Cepeda A.J."/>
            <person name="Yan W."/>
            <person name="Fan B."/>
            <person name="Jiang Y."/>
            <person name="Adhikari A."/>
            <person name="Zheng C.-J."/>
            <person name="Schuster L."/>
            <person name="Cowan T.M."/>
            <person name="Smanski M.J."/>
            <person name="Chevrette M.G."/>
            <person name="De Carvalho L.P.S."/>
            <person name="Shen B."/>
        </authorList>
    </citation>
    <scope>NUCLEOTIDE SEQUENCE [LARGE SCALE GENOMIC DNA]</scope>
    <source>
        <strain evidence="2 3">NPDC002173</strain>
    </source>
</reference>
<protein>
    <submittedName>
        <fullName evidence="2">Uncharacterized protein</fullName>
    </submittedName>
</protein>
<keyword evidence="3" id="KW-1185">Reference proteome</keyword>